<gene>
    <name evidence="3" type="ORF">PANT1444_LOCUS6204</name>
</gene>
<evidence type="ECO:0000313" key="3">
    <source>
        <dbReference type="EMBL" id="CAD8479585.1"/>
    </source>
</evidence>
<reference evidence="3" key="1">
    <citation type="submission" date="2021-01" db="EMBL/GenBank/DDBJ databases">
        <authorList>
            <person name="Corre E."/>
            <person name="Pelletier E."/>
            <person name="Niang G."/>
            <person name="Scheremetjew M."/>
            <person name="Finn R."/>
            <person name="Kale V."/>
            <person name="Holt S."/>
            <person name="Cochrane G."/>
            <person name="Meng A."/>
            <person name="Brown T."/>
            <person name="Cohen L."/>
        </authorList>
    </citation>
    <scope>NUCLEOTIDE SEQUENCE</scope>
    <source>
        <strain evidence="3">CCMP1374</strain>
    </source>
</reference>
<dbReference type="EMBL" id="HBEP01011037">
    <property type="protein sequence ID" value="CAD8479585.1"/>
    <property type="molecule type" value="Transcribed_RNA"/>
</dbReference>
<proteinExistence type="predicted"/>
<protein>
    <submittedName>
        <fullName evidence="3">Uncharacterized protein</fullName>
    </submittedName>
</protein>
<keyword evidence="2" id="KW-1133">Transmembrane helix</keyword>
<evidence type="ECO:0000256" key="1">
    <source>
        <dbReference type="SAM" id="MobiDB-lite"/>
    </source>
</evidence>
<accession>A0A7S0HFX0</accession>
<sequence length="131" mass="14001">MRLLLSPQLAQPPSLCVGPTMAAAPEVQAAFAAVMLLSVSHGLLPQPKVQGKQPQSFSGQQRTAPGSRRSATARPRAGRPRLCEEEPLSVEEVTVTAAEEMTAMEYVTFFGYIGGFLAFFYAIGAAIKLFS</sequence>
<feature type="transmembrane region" description="Helical" evidence="2">
    <location>
        <begin position="109"/>
        <end position="130"/>
    </location>
</feature>
<organism evidence="3">
    <name type="scientific">Phaeocystis antarctica</name>
    <dbReference type="NCBI Taxonomy" id="33657"/>
    <lineage>
        <taxon>Eukaryota</taxon>
        <taxon>Haptista</taxon>
        <taxon>Haptophyta</taxon>
        <taxon>Prymnesiophyceae</taxon>
        <taxon>Phaeocystales</taxon>
        <taxon>Phaeocystaceae</taxon>
        <taxon>Phaeocystis</taxon>
    </lineage>
</organism>
<feature type="compositionally biased region" description="Polar residues" evidence="1">
    <location>
        <begin position="52"/>
        <end position="64"/>
    </location>
</feature>
<keyword evidence="2" id="KW-0812">Transmembrane</keyword>
<dbReference type="AlphaFoldDB" id="A0A7S0HFX0"/>
<evidence type="ECO:0000256" key="2">
    <source>
        <dbReference type="SAM" id="Phobius"/>
    </source>
</evidence>
<keyword evidence="2" id="KW-0472">Membrane</keyword>
<name>A0A7S0HFX0_9EUKA</name>
<feature type="region of interest" description="Disordered" evidence="1">
    <location>
        <begin position="47"/>
        <end position="82"/>
    </location>
</feature>